<organism evidence="2 3">
    <name type="scientific">Mya arenaria</name>
    <name type="common">Soft-shell clam</name>
    <dbReference type="NCBI Taxonomy" id="6604"/>
    <lineage>
        <taxon>Eukaryota</taxon>
        <taxon>Metazoa</taxon>
        <taxon>Spiralia</taxon>
        <taxon>Lophotrochozoa</taxon>
        <taxon>Mollusca</taxon>
        <taxon>Bivalvia</taxon>
        <taxon>Autobranchia</taxon>
        <taxon>Heteroconchia</taxon>
        <taxon>Euheterodonta</taxon>
        <taxon>Imparidentia</taxon>
        <taxon>Neoheterodontei</taxon>
        <taxon>Myida</taxon>
        <taxon>Myoidea</taxon>
        <taxon>Myidae</taxon>
        <taxon>Mya</taxon>
    </lineage>
</organism>
<keyword evidence="3" id="KW-1185">Reference proteome</keyword>
<feature type="domain" description="Spermatogenesis-associated protein 1 C-terminal" evidence="1">
    <location>
        <begin position="1"/>
        <end position="35"/>
    </location>
</feature>
<name>A0ABY7FN39_MYAAR</name>
<accession>A0ABY7FN39</accession>
<dbReference type="EMBL" id="CP111024">
    <property type="protein sequence ID" value="WAR22739.1"/>
    <property type="molecule type" value="Genomic_DNA"/>
</dbReference>
<proteinExistence type="predicted"/>
<reference evidence="2" key="1">
    <citation type="submission" date="2022-11" db="EMBL/GenBank/DDBJ databases">
        <title>Centuries of genome instability and evolution in soft-shell clam transmissible cancer (bioRxiv).</title>
        <authorList>
            <person name="Hart S.F.M."/>
            <person name="Yonemitsu M.A."/>
            <person name="Giersch R.M."/>
            <person name="Beal B.F."/>
            <person name="Arriagada G."/>
            <person name="Davis B.W."/>
            <person name="Ostrander E.A."/>
            <person name="Goff S.P."/>
            <person name="Metzger M.J."/>
        </authorList>
    </citation>
    <scope>NUCLEOTIDE SEQUENCE</scope>
    <source>
        <strain evidence="2">MELC-2E11</strain>
        <tissue evidence="2">Siphon/mantle</tissue>
    </source>
</reference>
<dbReference type="Proteomes" id="UP001164746">
    <property type="component" value="Chromosome 13"/>
</dbReference>
<dbReference type="Pfam" id="PF15743">
    <property type="entry name" value="SPATA1_C"/>
    <property type="match status" value="1"/>
</dbReference>
<gene>
    <name evidence="2" type="ORF">MAR_036408</name>
</gene>
<evidence type="ECO:0000259" key="1">
    <source>
        <dbReference type="Pfam" id="PF15743"/>
    </source>
</evidence>
<sequence>NSFKVQATRLQHEIEDIRRRVDHSKMKLTSEMKNKPYLTKFYAKKVYEIKRKLNSERLGQS</sequence>
<evidence type="ECO:0000313" key="2">
    <source>
        <dbReference type="EMBL" id="WAR22739.1"/>
    </source>
</evidence>
<dbReference type="InterPro" id="IPR031478">
    <property type="entry name" value="SPATA1_C"/>
</dbReference>
<protein>
    <recommendedName>
        <fullName evidence="1">Spermatogenesis-associated protein 1 C-terminal domain-containing protein</fullName>
    </recommendedName>
</protein>
<evidence type="ECO:0000313" key="3">
    <source>
        <dbReference type="Proteomes" id="UP001164746"/>
    </source>
</evidence>
<feature type="non-terminal residue" evidence="2">
    <location>
        <position position="1"/>
    </location>
</feature>